<dbReference type="InterPro" id="IPR050155">
    <property type="entry name" value="HAD-like_hydrolase_sf"/>
</dbReference>
<dbReference type="Pfam" id="PF13419">
    <property type="entry name" value="HAD_2"/>
    <property type="match status" value="1"/>
</dbReference>
<dbReference type="InterPro" id="IPR023198">
    <property type="entry name" value="PGP-like_dom2"/>
</dbReference>
<sequence>MPPRAPLPGRYRLVVLDFDGTLADSFGWFCGVLDGVADRYGFRRVAPEEAETLRGMSAAAVMRRLEVPLWKLPLISRHMHALMARDIAAIRPFPGIAEVLAGLAAAGPTLALLSSNSRANVERVLGPESAGHVAHWACGASVFGKAARLRRLLRSAGLPAADTLCIGDELRDLEAARAVGCAFGAVGWGYTRPEALRAAGPDFLFERPDDIRALEAPRTG</sequence>
<evidence type="ECO:0000313" key="1">
    <source>
        <dbReference type="EMBL" id="GJD92369.1"/>
    </source>
</evidence>
<dbReference type="GO" id="GO:0005829">
    <property type="term" value="C:cytosol"/>
    <property type="evidence" value="ECO:0007669"/>
    <property type="project" value="TreeGrafter"/>
</dbReference>
<accession>A0AAV4ZX87</accession>
<dbReference type="SFLD" id="SFLDS00003">
    <property type="entry name" value="Haloacid_Dehalogenase"/>
    <property type="match status" value="1"/>
</dbReference>
<organism evidence="1 2">
    <name type="scientific">Methylobacterium hispanicum</name>
    <dbReference type="NCBI Taxonomy" id="270350"/>
    <lineage>
        <taxon>Bacteria</taxon>
        <taxon>Pseudomonadati</taxon>
        <taxon>Pseudomonadota</taxon>
        <taxon>Alphaproteobacteria</taxon>
        <taxon>Hyphomicrobiales</taxon>
        <taxon>Methylobacteriaceae</taxon>
        <taxon>Methylobacterium</taxon>
    </lineage>
</organism>
<comment type="caution">
    <text evidence="1">The sequence shown here is derived from an EMBL/GenBank/DDBJ whole genome shotgun (WGS) entry which is preliminary data.</text>
</comment>
<dbReference type="InterPro" id="IPR036412">
    <property type="entry name" value="HAD-like_sf"/>
</dbReference>
<dbReference type="PANTHER" id="PTHR43434">
    <property type="entry name" value="PHOSPHOGLYCOLATE PHOSPHATASE"/>
    <property type="match status" value="1"/>
</dbReference>
<dbReference type="GO" id="GO:0008967">
    <property type="term" value="F:phosphoglycolate phosphatase activity"/>
    <property type="evidence" value="ECO:0007669"/>
    <property type="project" value="TreeGrafter"/>
</dbReference>
<dbReference type="InterPro" id="IPR041492">
    <property type="entry name" value="HAD_2"/>
</dbReference>
<dbReference type="InterPro" id="IPR023214">
    <property type="entry name" value="HAD_sf"/>
</dbReference>
<reference evidence="1" key="2">
    <citation type="submission" date="2021-08" db="EMBL/GenBank/DDBJ databases">
        <authorList>
            <person name="Tani A."/>
            <person name="Ola A."/>
            <person name="Ogura Y."/>
            <person name="Katsura K."/>
            <person name="Hayashi T."/>
        </authorList>
    </citation>
    <scope>NUCLEOTIDE SEQUENCE</scope>
    <source>
        <strain evidence="1">DSM 16372</strain>
    </source>
</reference>
<gene>
    <name evidence="1" type="primary">gph</name>
    <name evidence="1" type="ORF">BHAOGJBA_5923</name>
</gene>
<evidence type="ECO:0000313" key="2">
    <source>
        <dbReference type="Proteomes" id="UP001055247"/>
    </source>
</evidence>
<dbReference type="PANTHER" id="PTHR43434:SF13">
    <property type="entry name" value="PHOSPHOGLYCOLATE PHOSPHATASE"/>
    <property type="match status" value="1"/>
</dbReference>
<dbReference type="SUPFAM" id="SSF56784">
    <property type="entry name" value="HAD-like"/>
    <property type="match status" value="1"/>
</dbReference>
<name>A0AAV4ZX87_9HYPH</name>
<dbReference type="Gene3D" id="3.40.50.1000">
    <property type="entry name" value="HAD superfamily/HAD-like"/>
    <property type="match status" value="1"/>
</dbReference>
<protein>
    <submittedName>
        <fullName evidence="1">Phosphoglycolate phosphatase</fullName>
    </submittedName>
</protein>
<reference evidence="1" key="1">
    <citation type="journal article" date="2016" name="Front. Microbiol.">
        <title>Genome Sequence of the Piezophilic, Mesophilic Sulfate-Reducing Bacterium Desulfovibrio indicus J2T.</title>
        <authorList>
            <person name="Cao J."/>
            <person name="Maignien L."/>
            <person name="Shao Z."/>
            <person name="Alain K."/>
            <person name="Jebbar M."/>
        </authorList>
    </citation>
    <scope>NUCLEOTIDE SEQUENCE</scope>
    <source>
        <strain evidence="1">DSM 16372</strain>
    </source>
</reference>
<dbReference type="Gene3D" id="1.10.150.240">
    <property type="entry name" value="Putative phosphatase, domain 2"/>
    <property type="match status" value="1"/>
</dbReference>
<keyword evidence="2" id="KW-1185">Reference proteome</keyword>
<dbReference type="EMBL" id="BPQO01000042">
    <property type="protein sequence ID" value="GJD92369.1"/>
    <property type="molecule type" value="Genomic_DNA"/>
</dbReference>
<dbReference type="Proteomes" id="UP001055247">
    <property type="component" value="Unassembled WGS sequence"/>
</dbReference>
<dbReference type="GO" id="GO:0006281">
    <property type="term" value="P:DNA repair"/>
    <property type="evidence" value="ECO:0007669"/>
    <property type="project" value="TreeGrafter"/>
</dbReference>
<dbReference type="AlphaFoldDB" id="A0AAV4ZX87"/>
<dbReference type="SFLD" id="SFLDG01129">
    <property type="entry name" value="C1.5:_HAD__Beta-PGM__Phosphata"/>
    <property type="match status" value="1"/>
</dbReference>
<proteinExistence type="predicted"/>